<keyword evidence="6 14" id="KW-0808">Transferase</keyword>
<dbReference type="InterPro" id="IPR014031">
    <property type="entry name" value="Ketoacyl_synth_C"/>
</dbReference>
<dbReference type="PIRSF" id="PIRSF000447">
    <property type="entry name" value="KAS_II"/>
    <property type="match status" value="1"/>
</dbReference>
<evidence type="ECO:0000256" key="5">
    <source>
        <dbReference type="ARBA" id="ARBA00022516"/>
    </source>
</evidence>
<evidence type="ECO:0000256" key="3">
    <source>
        <dbReference type="ARBA" id="ARBA00012356"/>
    </source>
</evidence>
<evidence type="ECO:0000256" key="16">
    <source>
        <dbReference type="RuleBase" id="RU003694"/>
    </source>
</evidence>
<keyword evidence="8" id="KW-0443">Lipid metabolism</keyword>
<dbReference type="NCBIfam" id="NF005589">
    <property type="entry name" value="PRK07314.1"/>
    <property type="match status" value="1"/>
</dbReference>
<dbReference type="GO" id="GO:0005829">
    <property type="term" value="C:cytosol"/>
    <property type="evidence" value="ECO:0007669"/>
    <property type="project" value="TreeGrafter"/>
</dbReference>
<dbReference type="InterPro" id="IPR017568">
    <property type="entry name" value="3-oxoacyl-ACP_synth-2"/>
</dbReference>
<proteinExistence type="inferred from homology"/>
<dbReference type="SUPFAM" id="SSF53901">
    <property type="entry name" value="Thiolase-like"/>
    <property type="match status" value="2"/>
</dbReference>
<dbReference type="Gene3D" id="3.40.47.10">
    <property type="match status" value="1"/>
</dbReference>
<evidence type="ECO:0000256" key="2">
    <source>
        <dbReference type="ARBA" id="ARBA00008467"/>
    </source>
</evidence>
<evidence type="ECO:0000313" key="19">
    <source>
        <dbReference type="Proteomes" id="UP000824141"/>
    </source>
</evidence>
<keyword evidence="9 14" id="KW-0275">Fatty acid biosynthesis</keyword>
<evidence type="ECO:0000256" key="10">
    <source>
        <dbReference type="ARBA" id="ARBA00023315"/>
    </source>
</evidence>
<evidence type="ECO:0000256" key="6">
    <source>
        <dbReference type="ARBA" id="ARBA00022679"/>
    </source>
</evidence>
<sequence length="410" mass="43329">MRRVVVTGMGAVTPVGNHLEEYWDSLTKGVCGVDFITRFDASDKKVQIAAEVKNFDPLEYFEKSDLRKNDLFVQYAVAAAEQAMHDSGVQGTIEPERFGVYIGSGIGGILTTTENSDKLCQGAKRVSPFMVPMMISNMASGTVSIRFGAKGPTLPIVTACATSTHAIGEAYRAIHHGYADAILAGGSEAAVCELTLAGFTSCMALSCNNDPKTACRPFDKNRDGFVMGEGAGVILLEEYEHALARGAKIYGEICGYGNTSDAYHVTAPDPEADGITRAIRLAMEEAGITVDEHTYVNAHGTSTPLNDKSETLAFHQAFGEAAGKVAISSTKSMTGHMLGAAGAVEAIACLKALQTGIVPPTIGLQEADPDCDLDYTPGTARKTELHTAISTSLGFGGHNACLVFRRAEEA</sequence>
<dbReference type="GO" id="GO:0004315">
    <property type="term" value="F:3-oxoacyl-[acyl-carrier-protein] synthase activity"/>
    <property type="evidence" value="ECO:0007669"/>
    <property type="project" value="UniProtKB-UniRule"/>
</dbReference>
<evidence type="ECO:0000256" key="14">
    <source>
        <dbReference type="PIRNR" id="PIRNR000447"/>
    </source>
</evidence>
<name>A0A9D1FRW3_9FIRM</name>
<dbReference type="AlphaFoldDB" id="A0A9D1FRW3"/>
<protein>
    <recommendedName>
        <fullName evidence="4 14">3-oxoacyl-[acyl-carrier-protein] synthase 2</fullName>
        <ecNumber evidence="3 14">2.3.1.179</ecNumber>
    </recommendedName>
</protein>
<dbReference type="FunFam" id="3.40.47.10:FF:000009">
    <property type="entry name" value="3-oxoacyl-[acyl-carrier-protein] synthase 2"/>
    <property type="match status" value="1"/>
</dbReference>
<reference evidence="18" key="1">
    <citation type="submission" date="2020-10" db="EMBL/GenBank/DDBJ databases">
        <authorList>
            <person name="Gilroy R."/>
        </authorList>
    </citation>
    <scope>NUCLEOTIDE SEQUENCE</scope>
    <source>
        <strain evidence="18">6086</strain>
    </source>
</reference>
<dbReference type="EC" id="2.3.1.179" evidence="3 14"/>
<comment type="caution">
    <text evidence="18">The sequence shown here is derived from an EMBL/GenBank/DDBJ whole genome shotgun (WGS) entry which is preliminary data.</text>
</comment>
<reference evidence="18" key="2">
    <citation type="journal article" date="2021" name="PeerJ">
        <title>Extensive microbial diversity within the chicken gut microbiome revealed by metagenomics and culture.</title>
        <authorList>
            <person name="Gilroy R."/>
            <person name="Ravi A."/>
            <person name="Getino M."/>
            <person name="Pursley I."/>
            <person name="Horton D.L."/>
            <person name="Alikhan N.F."/>
            <person name="Baker D."/>
            <person name="Gharbi K."/>
            <person name="Hall N."/>
            <person name="Watson M."/>
            <person name="Adriaenssens E.M."/>
            <person name="Foster-Nyarko E."/>
            <person name="Jarju S."/>
            <person name="Secka A."/>
            <person name="Antonio M."/>
            <person name="Oren A."/>
            <person name="Chaudhuri R.R."/>
            <person name="La Ragione R."/>
            <person name="Hildebrand F."/>
            <person name="Pallen M.J."/>
        </authorList>
    </citation>
    <scope>NUCLEOTIDE SEQUENCE</scope>
    <source>
        <strain evidence="18">6086</strain>
    </source>
</reference>
<comment type="catalytic activity">
    <reaction evidence="12 14">
        <text>(9Z)-hexadecenoyl-[ACP] + malonyl-[ACP] + H(+) = 3-oxo-(11Z)-octadecenoyl-[ACP] + holo-[ACP] + CO2</text>
        <dbReference type="Rhea" id="RHEA:55040"/>
        <dbReference type="Rhea" id="RHEA-COMP:9623"/>
        <dbReference type="Rhea" id="RHEA-COMP:9685"/>
        <dbReference type="Rhea" id="RHEA-COMP:10800"/>
        <dbReference type="Rhea" id="RHEA-COMP:14074"/>
        <dbReference type="ChEBI" id="CHEBI:15378"/>
        <dbReference type="ChEBI" id="CHEBI:16526"/>
        <dbReference type="ChEBI" id="CHEBI:64479"/>
        <dbReference type="ChEBI" id="CHEBI:78449"/>
        <dbReference type="ChEBI" id="CHEBI:83989"/>
        <dbReference type="ChEBI" id="CHEBI:138538"/>
        <dbReference type="EC" id="2.3.1.179"/>
    </reaction>
</comment>
<dbReference type="PANTHER" id="PTHR11712">
    <property type="entry name" value="POLYKETIDE SYNTHASE-RELATED"/>
    <property type="match status" value="1"/>
</dbReference>
<comment type="similarity">
    <text evidence="2 14 16">Belongs to the thiolase-like superfamily. Beta-ketoacyl-ACP synthases family.</text>
</comment>
<feature type="active site" description="For beta-ketoacyl synthase activity" evidence="15">
    <location>
        <position position="160"/>
    </location>
</feature>
<dbReference type="PANTHER" id="PTHR11712:SF336">
    <property type="entry name" value="3-OXOACYL-[ACYL-CARRIER-PROTEIN] SYNTHASE, MITOCHONDRIAL"/>
    <property type="match status" value="1"/>
</dbReference>
<dbReference type="PROSITE" id="PS52004">
    <property type="entry name" value="KS3_2"/>
    <property type="match status" value="1"/>
</dbReference>
<gene>
    <name evidence="18" type="primary">fabF</name>
    <name evidence="18" type="ORF">IAD03_04670</name>
</gene>
<comment type="pathway">
    <text evidence="1 14">Lipid metabolism; fatty acid biosynthesis.</text>
</comment>
<evidence type="ECO:0000259" key="17">
    <source>
        <dbReference type="PROSITE" id="PS52004"/>
    </source>
</evidence>
<dbReference type="Pfam" id="PF00109">
    <property type="entry name" value="ketoacyl-synt"/>
    <property type="match status" value="1"/>
</dbReference>
<dbReference type="NCBIfam" id="TIGR03150">
    <property type="entry name" value="fabF"/>
    <property type="match status" value="1"/>
</dbReference>
<evidence type="ECO:0000256" key="11">
    <source>
        <dbReference type="ARBA" id="ARBA00024006"/>
    </source>
</evidence>
<organism evidence="18 19">
    <name type="scientific">Candidatus Caccousia stercoris</name>
    <dbReference type="NCBI Taxonomy" id="2840723"/>
    <lineage>
        <taxon>Bacteria</taxon>
        <taxon>Bacillati</taxon>
        <taxon>Bacillota</taxon>
        <taxon>Clostridia</taxon>
        <taxon>Eubacteriales</taxon>
        <taxon>Oscillospiraceae</taxon>
        <taxon>Oscillospiraceae incertae sedis</taxon>
        <taxon>Candidatus Caccousia</taxon>
    </lineage>
</organism>
<comment type="function">
    <text evidence="11 14">Involved in the type II fatty acid elongation cycle. Catalyzes the elongation of a wide range of acyl-ACP by the addition of two carbons from malonyl-ACP to an acyl acceptor. Can efficiently catalyze the conversion of palmitoleoyl-ACP (cis-hexadec-9-enoyl-ACP) to cis-vaccenoyl-ACP (cis-octadec-11-enoyl-ACP), an essential step in the thermal regulation of fatty acid composition.</text>
</comment>
<keyword evidence="7" id="KW-0276">Fatty acid metabolism</keyword>
<evidence type="ECO:0000256" key="13">
    <source>
        <dbReference type="ARBA" id="ARBA00047659"/>
    </source>
</evidence>
<evidence type="ECO:0000256" key="12">
    <source>
        <dbReference type="ARBA" id="ARBA00047318"/>
    </source>
</evidence>
<dbReference type="EMBL" id="DVJM01000091">
    <property type="protein sequence ID" value="HIS78647.1"/>
    <property type="molecule type" value="Genomic_DNA"/>
</dbReference>
<accession>A0A9D1FRW3</accession>
<evidence type="ECO:0000256" key="8">
    <source>
        <dbReference type="ARBA" id="ARBA00023098"/>
    </source>
</evidence>
<dbReference type="InterPro" id="IPR016039">
    <property type="entry name" value="Thiolase-like"/>
</dbReference>
<dbReference type="Pfam" id="PF02801">
    <property type="entry name" value="Ketoacyl-synt_C"/>
    <property type="match status" value="1"/>
</dbReference>
<feature type="domain" description="Ketosynthase family 3 (KS3)" evidence="17">
    <location>
        <begin position="1"/>
        <end position="406"/>
    </location>
</feature>
<dbReference type="GO" id="GO:0006633">
    <property type="term" value="P:fatty acid biosynthetic process"/>
    <property type="evidence" value="ECO:0007669"/>
    <property type="project" value="UniProtKB-UniRule"/>
</dbReference>
<dbReference type="Proteomes" id="UP000824141">
    <property type="component" value="Unassembled WGS sequence"/>
</dbReference>
<evidence type="ECO:0000313" key="18">
    <source>
        <dbReference type="EMBL" id="HIS78647.1"/>
    </source>
</evidence>
<dbReference type="InterPro" id="IPR020841">
    <property type="entry name" value="PKS_Beta-ketoAc_synthase_dom"/>
</dbReference>
<comment type="catalytic activity">
    <reaction evidence="13 14">
        <text>a fatty acyl-[ACP] + malonyl-[ACP] + H(+) = a 3-oxoacyl-[ACP] + holo-[ACP] + CO2</text>
        <dbReference type="Rhea" id="RHEA:22836"/>
        <dbReference type="Rhea" id="RHEA-COMP:9623"/>
        <dbReference type="Rhea" id="RHEA-COMP:9685"/>
        <dbReference type="Rhea" id="RHEA-COMP:9916"/>
        <dbReference type="Rhea" id="RHEA-COMP:14125"/>
        <dbReference type="ChEBI" id="CHEBI:15378"/>
        <dbReference type="ChEBI" id="CHEBI:16526"/>
        <dbReference type="ChEBI" id="CHEBI:64479"/>
        <dbReference type="ChEBI" id="CHEBI:78449"/>
        <dbReference type="ChEBI" id="CHEBI:78776"/>
        <dbReference type="ChEBI" id="CHEBI:138651"/>
    </reaction>
</comment>
<evidence type="ECO:0000256" key="7">
    <source>
        <dbReference type="ARBA" id="ARBA00022832"/>
    </source>
</evidence>
<dbReference type="InterPro" id="IPR018201">
    <property type="entry name" value="Ketoacyl_synth_AS"/>
</dbReference>
<evidence type="ECO:0000256" key="9">
    <source>
        <dbReference type="ARBA" id="ARBA00023160"/>
    </source>
</evidence>
<evidence type="ECO:0000256" key="15">
    <source>
        <dbReference type="PIRSR" id="PIRSR000447-1"/>
    </source>
</evidence>
<dbReference type="SMART" id="SM00825">
    <property type="entry name" value="PKS_KS"/>
    <property type="match status" value="1"/>
</dbReference>
<dbReference type="CDD" id="cd00834">
    <property type="entry name" value="KAS_I_II"/>
    <property type="match status" value="1"/>
</dbReference>
<dbReference type="PROSITE" id="PS00606">
    <property type="entry name" value="KS3_1"/>
    <property type="match status" value="1"/>
</dbReference>
<dbReference type="InterPro" id="IPR014030">
    <property type="entry name" value="Ketoacyl_synth_N"/>
</dbReference>
<evidence type="ECO:0000256" key="1">
    <source>
        <dbReference type="ARBA" id="ARBA00005194"/>
    </source>
</evidence>
<keyword evidence="5 14" id="KW-0444">Lipid biosynthesis</keyword>
<dbReference type="InterPro" id="IPR000794">
    <property type="entry name" value="Beta-ketoacyl_synthase"/>
</dbReference>
<evidence type="ECO:0000256" key="4">
    <source>
        <dbReference type="ARBA" id="ARBA00014657"/>
    </source>
</evidence>
<keyword evidence="10 14" id="KW-0012">Acyltransferase</keyword>